<keyword evidence="1" id="KW-0472">Membrane</keyword>
<gene>
    <name evidence="2" type="ORF">RU87_GL000084</name>
</gene>
<feature type="transmembrane region" description="Helical" evidence="1">
    <location>
        <begin position="201"/>
        <end position="222"/>
    </location>
</feature>
<evidence type="ECO:0000256" key="1">
    <source>
        <dbReference type="SAM" id="Phobius"/>
    </source>
</evidence>
<evidence type="ECO:0000313" key="2">
    <source>
        <dbReference type="EMBL" id="PCS08261.1"/>
    </source>
</evidence>
<feature type="transmembrane region" description="Helical" evidence="1">
    <location>
        <begin position="162"/>
        <end position="180"/>
    </location>
</feature>
<organism evidence="2 3">
    <name type="scientific">Pseudolactococcus plantarum</name>
    <dbReference type="NCBI Taxonomy" id="1365"/>
    <lineage>
        <taxon>Bacteria</taxon>
        <taxon>Bacillati</taxon>
        <taxon>Bacillota</taxon>
        <taxon>Bacilli</taxon>
        <taxon>Lactobacillales</taxon>
        <taxon>Streptococcaceae</taxon>
        <taxon>Pseudolactococcus</taxon>
    </lineage>
</organism>
<dbReference type="STRING" id="1348632.GCA_001591745_00138"/>
<sequence length="404" mass="46195">MKAYFKLRQNWLIALYVLIVLAGLVSMINDSVQWQRWSADVNKWTNSKDYQATRQYLKNDPKSEIYESGVHNKYINMIQTVTNLSKSQTYITPKKLYQAAPEKYETVKKNLLTYYEPNQSKVDRPLILSNTINKQLLLGGTSPWQNDINISLNQVAMMGEKVILVLVVIYGVVLLLDQICKFPPFIKSRTGHVSQLSLAQFIYWIVIPFSLIIFMSVLAHLTRFLFIPSQYISIPWQGLLKQGIHVVSLGFILVLAITFVHALVGRVIYQILTLCLGIPALVIAYINMISLFELQYLNEFLVKVPLVFCLVGLVMIFIPLIVRLQSNYSVEQDLAYIRLEKLRLPFYILILVCVLIDFVITASLYTSMRSDILSVVILLGLTVAVPIVFAKLVLNLDVRKLVIK</sequence>
<feature type="transmembrane region" description="Helical" evidence="1">
    <location>
        <begin position="304"/>
        <end position="324"/>
    </location>
</feature>
<feature type="transmembrane region" description="Helical" evidence="1">
    <location>
        <begin position="344"/>
        <end position="366"/>
    </location>
</feature>
<comment type="caution">
    <text evidence="2">The sequence shown here is derived from an EMBL/GenBank/DDBJ whole genome shotgun (WGS) entry which is preliminary data.</text>
</comment>
<feature type="transmembrane region" description="Helical" evidence="1">
    <location>
        <begin position="242"/>
        <end position="264"/>
    </location>
</feature>
<protein>
    <submittedName>
        <fullName evidence="2">Uncharacterized protein</fullName>
    </submittedName>
</protein>
<proteinExistence type="predicted"/>
<keyword evidence="1" id="KW-0812">Transmembrane</keyword>
<dbReference type="AlphaFoldDB" id="A0A2A5S491"/>
<evidence type="ECO:0000313" key="3">
    <source>
        <dbReference type="Proteomes" id="UP000242246"/>
    </source>
</evidence>
<feature type="transmembrane region" description="Helical" evidence="1">
    <location>
        <begin position="271"/>
        <end position="292"/>
    </location>
</feature>
<dbReference type="EMBL" id="JXJX01000001">
    <property type="protein sequence ID" value="PCS08261.1"/>
    <property type="molecule type" value="Genomic_DNA"/>
</dbReference>
<keyword evidence="3" id="KW-1185">Reference proteome</keyword>
<accession>A0A2A5S491</accession>
<feature type="transmembrane region" description="Helical" evidence="1">
    <location>
        <begin position="372"/>
        <end position="394"/>
    </location>
</feature>
<reference evidence="2 3" key="1">
    <citation type="submission" date="2014-12" db="EMBL/GenBank/DDBJ databases">
        <title>Draft genome sequences of 10 type strains of Lactococcus.</title>
        <authorList>
            <person name="Sun Z."/>
            <person name="Zhong Z."/>
            <person name="Liu W."/>
            <person name="Zhang W."/>
            <person name="Zhang H."/>
        </authorList>
    </citation>
    <scope>NUCLEOTIDE SEQUENCE [LARGE SCALE GENOMIC DNA]</scope>
    <source>
        <strain evidence="2 3">DSM 20686</strain>
    </source>
</reference>
<feature type="transmembrane region" description="Helical" evidence="1">
    <location>
        <begin position="12"/>
        <end position="28"/>
    </location>
</feature>
<dbReference type="Proteomes" id="UP000242246">
    <property type="component" value="Unassembled WGS sequence"/>
</dbReference>
<keyword evidence="1" id="KW-1133">Transmembrane helix</keyword>
<name>A0A2A5S491_9LACT</name>